<evidence type="ECO:0000256" key="3">
    <source>
        <dbReference type="ARBA" id="ARBA00022630"/>
    </source>
</evidence>
<dbReference type="PANTHER" id="PTHR13847">
    <property type="entry name" value="SARCOSINE DEHYDROGENASE-RELATED"/>
    <property type="match status" value="1"/>
</dbReference>
<dbReference type="SUPFAM" id="SSF54373">
    <property type="entry name" value="FAD-linked reductases, C-terminal domain"/>
    <property type="match status" value="1"/>
</dbReference>
<name>A0A387BQ02_9MICO</name>
<protein>
    <submittedName>
        <fullName evidence="6">FAD-dependent oxidoreductase</fullName>
    </submittedName>
</protein>
<sequence>MGASRVVVLGSGVAGAATAFALARRGAAVTVVDADLPGRATDAGAGIIQPWSVSREGEFYRLYADGAAFYPSFISALAAHGVSDIGYRRPGALVLSADSAELDEVEARLAARASAVDADGAEMGEVQRLDQGEARTRFPLLDPTHSALWIPGGGRVDGRMLRAGLLSAVTSLGGVLREGTGVLHAAGTSIRVSVDDELLEADAIVVAAGAWTNLVLAPLDFSVPVEPQKGQIIHFRVDADTSSWPVAQRTNSSHYLLAFDGGRIVAGATREFGSGFDTRATAFGMQEVLRAALVAAPGLANAEVLETRVGLRPLPLPHDQLPRVSRVDSGGSVPVWVNAGFGAAGLTMGPLVGDRLAATIVGAL</sequence>
<dbReference type="SUPFAM" id="SSF51971">
    <property type="entry name" value="Nucleotide-binding domain"/>
    <property type="match status" value="1"/>
</dbReference>
<keyword evidence="4" id="KW-0560">Oxidoreductase</keyword>
<dbReference type="KEGG" id="gry:D7I44_11860"/>
<dbReference type="GO" id="GO:0005737">
    <property type="term" value="C:cytoplasm"/>
    <property type="evidence" value="ECO:0007669"/>
    <property type="project" value="TreeGrafter"/>
</dbReference>
<dbReference type="InterPro" id="IPR036188">
    <property type="entry name" value="FAD/NAD-bd_sf"/>
</dbReference>
<dbReference type="InterPro" id="IPR006076">
    <property type="entry name" value="FAD-dep_OxRdtase"/>
</dbReference>
<keyword evidence="3" id="KW-0285">Flavoprotein</keyword>
<evidence type="ECO:0000259" key="5">
    <source>
        <dbReference type="Pfam" id="PF01266"/>
    </source>
</evidence>
<dbReference type="Pfam" id="PF01266">
    <property type="entry name" value="DAO"/>
    <property type="match status" value="1"/>
</dbReference>
<proteinExistence type="inferred from homology"/>
<dbReference type="AlphaFoldDB" id="A0A387BQ02"/>
<feature type="domain" description="FAD dependent oxidoreductase" evidence="5">
    <location>
        <begin position="5"/>
        <end position="358"/>
    </location>
</feature>
<comment type="cofactor">
    <cofactor evidence="1">
        <name>FAD</name>
        <dbReference type="ChEBI" id="CHEBI:57692"/>
    </cofactor>
</comment>
<dbReference type="RefSeq" id="WP_120789684.1">
    <property type="nucleotide sequence ID" value="NZ_CP032624.1"/>
</dbReference>
<dbReference type="EMBL" id="CP032624">
    <property type="protein sequence ID" value="AYG04154.1"/>
    <property type="molecule type" value="Genomic_DNA"/>
</dbReference>
<gene>
    <name evidence="6" type="ORF">D7I44_11860</name>
</gene>
<keyword evidence="7" id="KW-1185">Reference proteome</keyword>
<dbReference type="Gene3D" id="3.50.50.60">
    <property type="entry name" value="FAD/NAD(P)-binding domain"/>
    <property type="match status" value="1"/>
</dbReference>
<dbReference type="Proteomes" id="UP000275069">
    <property type="component" value="Chromosome"/>
</dbReference>
<dbReference type="Gene3D" id="3.30.9.10">
    <property type="entry name" value="D-Amino Acid Oxidase, subunit A, domain 2"/>
    <property type="match status" value="1"/>
</dbReference>
<evidence type="ECO:0000313" key="7">
    <source>
        <dbReference type="Proteomes" id="UP000275069"/>
    </source>
</evidence>
<organism evidence="6 7">
    <name type="scientific">Gryllotalpicola protaetiae</name>
    <dbReference type="NCBI Taxonomy" id="2419771"/>
    <lineage>
        <taxon>Bacteria</taxon>
        <taxon>Bacillati</taxon>
        <taxon>Actinomycetota</taxon>
        <taxon>Actinomycetes</taxon>
        <taxon>Micrococcales</taxon>
        <taxon>Microbacteriaceae</taxon>
        <taxon>Gryllotalpicola</taxon>
    </lineage>
</organism>
<evidence type="ECO:0000313" key="6">
    <source>
        <dbReference type="EMBL" id="AYG04154.1"/>
    </source>
</evidence>
<evidence type="ECO:0000256" key="2">
    <source>
        <dbReference type="ARBA" id="ARBA00009410"/>
    </source>
</evidence>
<reference evidence="6 7" key="1">
    <citation type="submission" date="2018-09" db="EMBL/GenBank/DDBJ databases">
        <title>Genome sequencing of strain 2DFW10M-5.</title>
        <authorList>
            <person name="Heo J."/>
            <person name="Kim S.-J."/>
            <person name="Kwon S.-W."/>
        </authorList>
    </citation>
    <scope>NUCLEOTIDE SEQUENCE [LARGE SCALE GENOMIC DNA]</scope>
    <source>
        <strain evidence="6 7">2DFW10M-5</strain>
    </source>
</reference>
<dbReference type="GO" id="GO:0016491">
    <property type="term" value="F:oxidoreductase activity"/>
    <property type="evidence" value="ECO:0007669"/>
    <property type="project" value="UniProtKB-KW"/>
</dbReference>
<dbReference type="OrthoDB" id="9806257at2"/>
<dbReference type="PANTHER" id="PTHR13847:SF286">
    <property type="entry name" value="D-AMINO ACID DEHYDROGENASE"/>
    <property type="match status" value="1"/>
</dbReference>
<accession>A0A387BQ02</accession>
<comment type="similarity">
    <text evidence="2">Belongs to the DadA oxidoreductase family.</text>
</comment>
<evidence type="ECO:0000256" key="4">
    <source>
        <dbReference type="ARBA" id="ARBA00023002"/>
    </source>
</evidence>
<evidence type="ECO:0000256" key="1">
    <source>
        <dbReference type="ARBA" id="ARBA00001974"/>
    </source>
</evidence>